<gene>
    <name evidence="5" type="ORF">AVDCRST_MAG11-1669</name>
</gene>
<sequence>WGALTLAGVGSGWAGAPPQHHDRAAGAAERDRGAAARSVPAPGARAARQGVLVRTPVVVRVAPDSGTERYTVGGIPVIHRHVAGNNVVAANLYLLGGVRQTPAEKAGLEAILLDASERGTRKYPKAVLRRRMASLGSAIVSAPSEDWTLFGLRSTTATFDSTWAVLADRVMAPRLDSVETEQVRALYATGVRQRRDSPDALLEYLADSAAFDGHPYGLSPAGTERSIANITLADLRRYQREQMVKSRMLLVVVGNVDRARVERLVAATLATLPAGSYRWTLPPAPARARSAAVVVARPLATNYILGYYSGPPATSADYPALRIATAVLSGRMFAEIRSRRNLTYAVDAPFLERAVSAGGLYVTTVSPDLTLDLMKQEIEGLRRDQIDPAALDRLVQQFITDYFLDNETNSDQA</sequence>
<reference evidence="5" key="1">
    <citation type="submission" date="2020-02" db="EMBL/GenBank/DDBJ databases">
        <authorList>
            <person name="Meier V. D."/>
        </authorList>
    </citation>
    <scope>NUCLEOTIDE SEQUENCE</scope>
    <source>
        <strain evidence="5">AVDCRST_MAG11</strain>
    </source>
</reference>
<dbReference type="Pfam" id="PF00675">
    <property type="entry name" value="Peptidase_M16"/>
    <property type="match status" value="1"/>
</dbReference>
<feature type="domain" description="Peptidase M16 C-terminal" evidence="4">
    <location>
        <begin position="229"/>
        <end position="397"/>
    </location>
</feature>
<dbReference type="SUPFAM" id="SSF63411">
    <property type="entry name" value="LuxS/MPP-like metallohydrolase"/>
    <property type="match status" value="2"/>
</dbReference>
<accession>A0A6J4KUN6</accession>
<dbReference type="InterPro" id="IPR011249">
    <property type="entry name" value="Metalloenz_LuxS/M16"/>
</dbReference>
<dbReference type="EMBL" id="CADCTU010000378">
    <property type="protein sequence ID" value="CAA9313819.1"/>
    <property type="molecule type" value="Genomic_DNA"/>
</dbReference>
<feature type="region of interest" description="Disordered" evidence="2">
    <location>
        <begin position="12"/>
        <end position="42"/>
    </location>
</feature>
<dbReference type="AlphaFoldDB" id="A0A6J4KUN6"/>
<name>A0A6J4KUN6_9BACT</name>
<feature type="non-terminal residue" evidence="5">
    <location>
        <position position="1"/>
    </location>
</feature>
<feature type="compositionally biased region" description="Basic and acidic residues" evidence="2">
    <location>
        <begin position="19"/>
        <end position="34"/>
    </location>
</feature>
<dbReference type="GO" id="GO:0046872">
    <property type="term" value="F:metal ion binding"/>
    <property type="evidence" value="ECO:0007669"/>
    <property type="project" value="InterPro"/>
</dbReference>
<comment type="similarity">
    <text evidence="1">Belongs to the peptidase M16 family.</text>
</comment>
<dbReference type="PANTHER" id="PTHR11851:SF49">
    <property type="entry name" value="MITOCHONDRIAL-PROCESSING PEPTIDASE SUBUNIT ALPHA"/>
    <property type="match status" value="1"/>
</dbReference>
<evidence type="ECO:0000259" key="4">
    <source>
        <dbReference type="Pfam" id="PF05193"/>
    </source>
</evidence>
<evidence type="ECO:0008006" key="6">
    <source>
        <dbReference type="Google" id="ProtNLM"/>
    </source>
</evidence>
<feature type="domain" description="Peptidase M16 N-terminal" evidence="3">
    <location>
        <begin position="82"/>
        <end position="223"/>
    </location>
</feature>
<dbReference type="Pfam" id="PF05193">
    <property type="entry name" value="Peptidase_M16_C"/>
    <property type="match status" value="1"/>
</dbReference>
<proteinExistence type="inferred from homology"/>
<dbReference type="Gene3D" id="3.30.830.10">
    <property type="entry name" value="Metalloenzyme, LuxS/M16 peptidase-like"/>
    <property type="match status" value="2"/>
</dbReference>
<evidence type="ECO:0000313" key="5">
    <source>
        <dbReference type="EMBL" id="CAA9313819.1"/>
    </source>
</evidence>
<dbReference type="InterPro" id="IPR011765">
    <property type="entry name" value="Pept_M16_N"/>
</dbReference>
<protein>
    <recommendedName>
        <fullName evidence="6">Insulinase family protein</fullName>
    </recommendedName>
</protein>
<dbReference type="InterPro" id="IPR007863">
    <property type="entry name" value="Peptidase_M16_C"/>
</dbReference>
<dbReference type="InterPro" id="IPR050361">
    <property type="entry name" value="MPP/UQCRC_Complex"/>
</dbReference>
<evidence type="ECO:0000256" key="1">
    <source>
        <dbReference type="ARBA" id="ARBA00007261"/>
    </source>
</evidence>
<evidence type="ECO:0000259" key="3">
    <source>
        <dbReference type="Pfam" id="PF00675"/>
    </source>
</evidence>
<organism evidence="5">
    <name type="scientific">uncultured Gemmatimonadaceae bacterium</name>
    <dbReference type="NCBI Taxonomy" id="246130"/>
    <lineage>
        <taxon>Bacteria</taxon>
        <taxon>Pseudomonadati</taxon>
        <taxon>Gemmatimonadota</taxon>
        <taxon>Gemmatimonadia</taxon>
        <taxon>Gemmatimonadales</taxon>
        <taxon>Gemmatimonadaceae</taxon>
        <taxon>environmental samples</taxon>
    </lineage>
</organism>
<dbReference type="PANTHER" id="PTHR11851">
    <property type="entry name" value="METALLOPROTEASE"/>
    <property type="match status" value="1"/>
</dbReference>
<evidence type="ECO:0000256" key="2">
    <source>
        <dbReference type="SAM" id="MobiDB-lite"/>
    </source>
</evidence>
<feature type="non-terminal residue" evidence="5">
    <location>
        <position position="413"/>
    </location>
</feature>